<dbReference type="EMBL" id="GBHO01009866">
    <property type="protein sequence ID" value="JAG33738.1"/>
    <property type="molecule type" value="Transcribed_RNA"/>
</dbReference>
<keyword evidence="2" id="KW-0964">Secreted</keyword>
<dbReference type="AlphaFoldDB" id="A0A0A9YQ19"/>
<accession>A0A0A9YQ19</accession>
<protein>
    <submittedName>
        <fullName evidence="8">Mucin-19</fullName>
    </submittedName>
</protein>
<reference evidence="8" key="1">
    <citation type="journal article" date="2014" name="PLoS ONE">
        <title>Transcriptome-Based Identification of ABC Transporters in the Western Tarnished Plant Bug Lygus hesperus.</title>
        <authorList>
            <person name="Hull J.J."/>
            <person name="Chaney K."/>
            <person name="Geib S.M."/>
            <person name="Fabrick J.A."/>
            <person name="Brent C.S."/>
            <person name="Walsh D."/>
            <person name="Lavine L.C."/>
        </authorList>
    </citation>
    <scope>NUCLEOTIDE SEQUENCE</scope>
</reference>
<keyword evidence="3" id="KW-0646">Protease inhibitor</keyword>
<evidence type="ECO:0000313" key="9">
    <source>
        <dbReference type="EMBL" id="JAG33738.1"/>
    </source>
</evidence>
<feature type="compositionally biased region" description="Basic and acidic residues" evidence="6">
    <location>
        <begin position="92"/>
        <end position="104"/>
    </location>
</feature>
<keyword evidence="4" id="KW-0722">Serine protease inhibitor</keyword>
<dbReference type="EMBL" id="GDHC01007106">
    <property type="protein sequence ID" value="JAQ11523.1"/>
    <property type="molecule type" value="Transcribed_RNA"/>
</dbReference>
<evidence type="ECO:0000256" key="6">
    <source>
        <dbReference type="SAM" id="MobiDB-lite"/>
    </source>
</evidence>
<gene>
    <name evidence="8" type="primary">Muc19_2</name>
    <name evidence="7" type="synonym">Muc19_18</name>
    <name evidence="9" type="synonym">Muc19_9</name>
    <name evidence="9" type="ORF">CM83_56698</name>
    <name evidence="8" type="ORF">CM83_56700</name>
    <name evidence="7" type="ORF">CM83_56713</name>
    <name evidence="10" type="ORF">g.82291</name>
</gene>
<dbReference type="EMBL" id="GBHO01026719">
    <property type="protein sequence ID" value="JAG16885.1"/>
    <property type="molecule type" value="Transcribed_RNA"/>
</dbReference>
<dbReference type="GO" id="GO:0004867">
    <property type="term" value="F:serine-type endopeptidase inhibitor activity"/>
    <property type="evidence" value="ECO:0007669"/>
    <property type="project" value="UniProtKB-KW"/>
</dbReference>
<organism evidence="8">
    <name type="scientific">Lygus hesperus</name>
    <name type="common">Western plant bug</name>
    <dbReference type="NCBI Taxonomy" id="30085"/>
    <lineage>
        <taxon>Eukaryota</taxon>
        <taxon>Metazoa</taxon>
        <taxon>Ecdysozoa</taxon>
        <taxon>Arthropoda</taxon>
        <taxon>Hexapoda</taxon>
        <taxon>Insecta</taxon>
        <taxon>Pterygota</taxon>
        <taxon>Neoptera</taxon>
        <taxon>Paraneoptera</taxon>
        <taxon>Hemiptera</taxon>
        <taxon>Heteroptera</taxon>
        <taxon>Panheteroptera</taxon>
        <taxon>Cimicomorpha</taxon>
        <taxon>Miridae</taxon>
        <taxon>Mirini</taxon>
        <taxon>Lygus</taxon>
    </lineage>
</organism>
<evidence type="ECO:0000256" key="1">
    <source>
        <dbReference type="ARBA" id="ARBA00004613"/>
    </source>
</evidence>
<evidence type="ECO:0000313" key="10">
    <source>
        <dbReference type="EMBL" id="JAQ11523.1"/>
    </source>
</evidence>
<evidence type="ECO:0000256" key="3">
    <source>
        <dbReference type="ARBA" id="ARBA00022690"/>
    </source>
</evidence>
<sequence>MIFPDIVISLILPGYPTFPECRPAAKMCGSTSSASDSQAKKKEGGKLRGRGRCTPGSTWIQNCIQCYCDEQQNVECVPEESCSDDQVASQSRNREEGPKGRGRCEPGSTWEVASRRGDWCNVCTCDSTGIMNCSIRPCQKMENTSKLESETRKKRSTLARKRSERWCKPGDMYYFTCNVCPCGLKGITGCNARTCRDRAL</sequence>
<evidence type="ECO:0000256" key="5">
    <source>
        <dbReference type="ARBA" id="ARBA00029459"/>
    </source>
</evidence>
<dbReference type="InterPro" id="IPR036201">
    <property type="entry name" value="Pacifastin_dom_sf"/>
</dbReference>
<evidence type="ECO:0000256" key="4">
    <source>
        <dbReference type="ARBA" id="ARBA00022900"/>
    </source>
</evidence>
<reference evidence="8" key="2">
    <citation type="submission" date="2014-07" db="EMBL/GenBank/DDBJ databases">
        <authorList>
            <person name="Hull J."/>
        </authorList>
    </citation>
    <scope>NUCLEOTIDE SEQUENCE</scope>
</reference>
<dbReference type="SUPFAM" id="SSF57283">
    <property type="entry name" value="PMP inhibitors"/>
    <property type="match status" value="1"/>
</dbReference>
<feature type="region of interest" description="Disordered" evidence="6">
    <location>
        <begin position="87"/>
        <end position="107"/>
    </location>
</feature>
<comment type="similarity">
    <text evidence="5">Belongs to the protease inhibitor I19 family.</text>
</comment>
<reference evidence="10" key="3">
    <citation type="journal article" date="2016" name="Gigascience">
        <title>De novo construction of an expanded transcriptome assembly for the western tarnished plant bug, Lygus hesperus.</title>
        <authorList>
            <person name="Tassone E.E."/>
            <person name="Geib S.M."/>
            <person name="Hall B."/>
            <person name="Fabrick J.A."/>
            <person name="Brent C.S."/>
            <person name="Hull J.J."/>
        </authorList>
    </citation>
    <scope>NUCLEOTIDE SEQUENCE</scope>
</reference>
<evidence type="ECO:0000313" key="7">
    <source>
        <dbReference type="EMBL" id="JAG16885.1"/>
    </source>
</evidence>
<comment type="subcellular location">
    <subcellularLocation>
        <location evidence="1">Secreted</location>
    </subcellularLocation>
</comment>
<proteinExistence type="inferred from homology"/>
<feature type="region of interest" description="Disordered" evidence="6">
    <location>
        <begin position="28"/>
        <end position="47"/>
    </location>
</feature>
<evidence type="ECO:0000313" key="8">
    <source>
        <dbReference type="EMBL" id="JAG33736.1"/>
    </source>
</evidence>
<dbReference type="GO" id="GO:0005576">
    <property type="term" value="C:extracellular region"/>
    <property type="evidence" value="ECO:0007669"/>
    <property type="project" value="UniProtKB-SubCell"/>
</dbReference>
<name>A0A0A9YQ19_LYGHE</name>
<dbReference type="EMBL" id="GBHO01009868">
    <property type="protein sequence ID" value="JAG33736.1"/>
    <property type="molecule type" value="Transcribed_RNA"/>
</dbReference>
<evidence type="ECO:0000256" key="2">
    <source>
        <dbReference type="ARBA" id="ARBA00022525"/>
    </source>
</evidence>